<reference evidence="6 7" key="1">
    <citation type="submission" date="2019-10" db="EMBL/GenBank/DDBJ databases">
        <title>Rubrobacter sp nov SCSIO 52915 isolated from a deep-sea sediment in the South China Sea.</title>
        <authorList>
            <person name="Chen R.W."/>
        </authorList>
    </citation>
    <scope>NUCLEOTIDE SEQUENCE [LARGE SCALE GENOMIC DNA]</scope>
    <source>
        <strain evidence="6 7">SCSIO 52915</strain>
    </source>
</reference>
<dbReference type="RefSeq" id="WP_166396212.1">
    <property type="nucleotide sequence ID" value="NZ_CP045121.1"/>
</dbReference>
<dbReference type="GO" id="GO:0000976">
    <property type="term" value="F:transcription cis-regulatory region binding"/>
    <property type="evidence" value="ECO:0007669"/>
    <property type="project" value="TreeGrafter"/>
</dbReference>
<dbReference type="InterPro" id="IPR001647">
    <property type="entry name" value="HTH_TetR"/>
</dbReference>
<protein>
    <submittedName>
        <fullName evidence="6">TetR family transcriptional regulator</fullName>
    </submittedName>
</protein>
<accession>A0A6G8PWG7</accession>
<dbReference type="PROSITE" id="PS50977">
    <property type="entry name" value="HTH_TETR_2"/>
    <property type="match status" value="1"/>
</dbReference>
<keyword evidence="2 4" id="KW-0238">DNA-binding</keyword>
<dbReference type="InterPro" id="IPR025996">
    <property type="entry name" value="MT1864/Rv1816-like_C"/>
</dbReference>
<evidence type="ECO:0000259" key="5">
    <source>
        <dbReference type="PROSITE" id="PS50977"/>
    </source>
</evidence>
<dbReference type="Pfam" id="PF00440">
    <property type="entry name" value="TetR_N"/>
    <property type="match status" value="1"/>
</dbReference>
<dbReference type="PANTHER" id="PTHR30055">
    <property type="entry name" value="HTH-TYPE TRANSCRIPTIONAL REGULATOR RUTR"/>
    <property type="match status" value="1"/>
</dbReference>
<dbReference type="Gene3D" id="1.10.357.10">
    <property type="entry name" value="Tetracycline Repressor, domain 2"/>
    <property type="match status" value="1"/>
</dbReference>
<dbReference type="KEGG" id="rmar:GBA65_08365"/>
<feature type="DNA-binding region" description="H-T-H motif" evidence="4">
    <location>
        <begin position="40"/>
        <end position="59"/>
    </location>
</feature>
<evidence type="ECO:0000256" key="4">
    <source>
        <dbReference type="PROSITE-ProRule" id="PRU00335"/>
    </source>
</evidence>
<dbReference type="InterPro" id="IPR009057">
    <property type="entry name" value="Homeodomain-like_sf"/>
</dbReference>
<dbReference type="InterPro" id="IPR050109">
    <property type="entry name" value="HTH-type_TetR-like_transc_reg"/>
</dbReference>
<name>A0A6G8PWG7_9ACTN</name>
<dbReference type="GO" id="GO:0003700">
    <property type="term" value="F:DNA-binding transcription factor activity"/>
    <property type="evidence" value="ECO:0007669"/>
    <property type="project" value="TreeGrafter"/>
</dbReference>
<dbReference type="InterPro" id="IPR036271">
    <property type="entry name" value="Tet_transcr_reg_TetR-rel_C_sf"/>
</dbReference>
<keyword evidence="3" id="KW-0804">Transcription</keyword>
<dbReference type="Proteomes" id="UP000502706">
    <property type="component" value="Chromosome"/>
</dbReference>
<evidence type="ECO:0000256" key="2">
    <source>
        <dbReference type="ARBA" id="ARBA00023125"/>
    </source>
</evidence>
<proteinExistence type="predicted"/>
<keyword evidence="1" id="KW-0805">Transcription regulation</keyword>
<feature type="domain" description="HTH tetR-type" evidence="5">
    <location>
        <begin position="16"/>
        <end position="77"/>
    </location>
</feature>
<keyword evidence="7" id="KW-1185">Reference proteome</keyword>
<evidence type="ECO:0000313" key="7">
    <source>
        <dbReference type="Proteomes" id="UP000502706"/>
    </source>
</evidence>
<gene>
    <name evidence="6" type="ORF">GBA65_08365</name>
</gene>
<organism evidence="6 7">
    <name type="scientific">Rubrobacter marinus</name>
    <dbReference type="NCBI Taxonomy" id="2653852"/>
    <lineage>
        <taxon>Bacteria</taxon>
        <taxon>Bacillati</taxon>
        <taxon>Actinomycetota</taxon>
        <taxon>Rubrobacteria</taxon>
        <taxon>Rubrobacterales</taxon>
        <taxon>Rubrobacteraceae</taxon>
        <taxon>Rubrobacter</taxon>
    </lineage>
</organism>
<sequence>MDGNKKRARNPRGEGQRLRRDIVRAAADLLDESGNEQAVTLRAIARKIDITPPSIYMHFPDRHSILLAVLQEAFAALEERLRSAREQAGPAPVAQLKAVCVAYIEFGARWPQRYRAMFKGVWDHAEALKAPGVADDAAMIGNDAFDILVSTVSACSEAEGSTSTDSFEDATALWVALHGLAELRPRAPLFPWPPHLLDTLIDRLVLHD</sequence>
<evidence type="ECO:0000313" key="6">
    <source>
        <dbReference type="EMBL" id="QIN78533.1"/>
    </source>
</evidence>
<dbReference type="AlphaFoldDB" id="A0A6G8PWG7"/>
<dbReference type="Pfam" id="PF13305">
    <property type="entry name" value="TetR_C_33"/>
    <property type="match status" value="1"/>
</dbReference>
<dbReference type="EMBL" id="CP045121">
    <property type="protein sequence ID" value="QIN78533.1"/>
    <property type="molecule type" value="Genomic_DNA"/>
</dbReference>
<dbReference type="SUPFAM" id="SSF48498">
    <property type="entry name" value="Tetracyclin repressor-like, C-terminal domain"/>
    <property type="match status" value="1"/>
</dbReference>
<evidence type="ECO:0000256" key="1">
    <source>
        <dbReference type="ARBA" id="ARBA00023015"/>
    </source>
</evidence>
<evidence type="ECO:0000256" key="3">
    <source>
        <dbReference type="ARBA" id="ARBA00023163"/>
    </source>
</evidence>
<dbReference type="PANTHER" id="PTHR30055:SF234">
    <property type="entry name" value="HTH-TYPE TRANSCRIPTIONAL REGULATOR BETI"/>
    <property type="match status" value="1"/>
</dbReference>
<dbReference type="SUPFAM" id="SSF46689">
    <property type="entry name" value="Homeodomain-like"/>
    <property type="match status" value="1"/>
</dbReference>